<organism evidence="1 2">
    <name type="scientific">Streptosporangium brasiliense</name>
    <dbReference type="NCBI Taxonomy" id="47480"/>
    <lineage>
        <taxon>Bacteria</taxon>
        <taxon>Bacillati</taxon>
        <taxon>Actinomycetota</taxon>
        <taxon>Actinomycetes</taxon>
        <taxon>Streptosporangiales</taxon>
        <taxon>Streptosporangiaceae</taxon>
        <taxon>Streptosporangium</taxon>
    </lineage>
</organism>
<dbReference type="SUPFAM" id="SSF101386">
    <property type="entry name" value="all-alpha NTP pyrophosphatases"/>
    <property type="match status" value="1"/>
</dbReference>
<evidence type="ECO:0000313" key="1">
    <source>
        <dbReference type="EMBL" id="MDP9870357.1"/>
    </source>
</evidence>
<dbReference type="Pfam" id="PF01503">
    <property type="entry name" value="PRA-PH"/>
    <property type="match status" value="1"/>
</dbReference>
<dbReference type="Proteomes" id="UP001230426">
    <property type="component" value="Unassembled WGS sequence"/>
</dbReference>
<gene>
    <name evidence="1" type="ORF">J2S55_009695</name>
</gene>
<evidence type="ECO:0000313" key="2">
    <source>
        <dbReference type="Proteomes" id="UP001230426"/>
    </source>
</evidence>
<dbReference type="EMBL" id="JAUSRB010000004">
    <property type="protein sequence ID" value="MDP9870357.1"/>
    <property type="molecule type" value="Genomic_DNA"/>
</dbReference>
<protein>
    <submittedName>
        <fullName evidence="1">HAD superfamily Cof-like phosphohydrolase</fullName>
    </submittedName>
</protein>
<dbReference type="InterPro" id="IPR021130">
    <property type="entry name" value="PRib-ATP_PPHydrolase-like"/>
</dbReference>
<sequence length="198" mass="22478">MTEPLKEGQPGFLRQEVWKSLNDLFEEVGPPMYDLPEPVGVNADGSVRFKLPPVQPLPRRPRRYDPMAELREWHEAIDQKPFLELDTDAQQKLLVLRRTLIGEESDEVDTEIYKFRVGRGNIAALAKELADLLYVVYGTAEVMGIDLPAVFQLVDDNNKTKIDAETGKVKKRPDGKVEKPDGFVELTYDDINDIIARA</sequence>
<dbReference type="InterPro" id="IPR023292">
    <property type="entry name" value="NTP_PyroPHydrolase-like_dom_sf"/>
</dbReference>
<keyword evidence="2" id="KW-1185">Reference proteome</keyword>
<dbReference type="Gene3D" id="1.10.3420.10">
    <property type="entry name" value="putative ntp pyrophosphohydrolase like domain"/>
    <property type="match status" value="1"/>
</dbReference>
<proteinExistence type="predicted"/>
<name>A0ABT9RM58_9ACTN</name>
<dbReference type="RefSeq" id="WP_306876229.1">
    <property type="nucleotide sequence ID" value="NZ_JAUSRB010000004.1"/>
</dbReference>
<comment type="caution">
    <text evidence="1">The sequence shown here is derived from an EMBL/GenBank/DDBJ whole genome shotgun (WGS) entry which is preliminary data.</text>
</comment>
<accession>A0ABT9RM58</accession>
<reference evidence="1 2" key="1">
    <citation type="submission" date="2023-07" db="EMBL/GenBank/DDBJ databases">
        <title>Sequencing the genomes of 1000 actinobacteria strains.</title>
        <authorList>
            <person name="Klenk H.-P."/>
        </authorList>
    </citation>
    <scope>NUCLEOTIDE SEQUENCE [LARGE SCALE GENOMIC DNA]</scope>
    <source>
        <strain evidence="1 2">DSM 44109</strain>
    </source>
</reference>